<evidence type="ECO:0000256" key="3">
    <source>
        <dbReference type="ARBA" id="ARBA00004141"/>
    </source>
</evidence>
<accession>A0ABT5YID0</accession>
<dbReference type="Proteomes" id="UP001215503">
    <property type="component" value="Unassembled WGS sequence"/>
</dbReference>
<proteinExistence type="predicted"/>
<dbReference type="InterPro" id="IPR014312">
    <property type="entry name" value="Succ_DH_anchor"/>
</dbReference>
<dbReference type="SUPFAM" id="SSF81343">
    <property type="entry name" value="Fumarate reductase respiratory complex transmembrane subunits"/>
    <property type="match status" value="1"/>
</dbReference>
<keyword evidence="11" id="KW-0479">Metal-binding</keyword>
<evidence type="ECO:0000256" key="8">
    <source>
        <dbReference type="ARBA" id="ARBA00022532"/>
    </source>
</evidence>
<dbReference type="Gene3D" id="1.20.1300.10">
    <property type="entry name" value="Fumarate reductase/succinate dehydrogenase, transmembrane subunit"/>
    <property type="match status" value="1"/>
</dbReference>
<comment type="caution">
    <text evidence="17">The sequence shown here is derived from an EMBL/GenBank/DDBJ whole genome shotgun (WGS) entry which is preliminary data.</text>
</comment>
<comment type="subunit">
    <text evidence="5">Part of an enzyme complex containing four subunits: a flavoprotein, an iron-sulfur protein, plus two membrane-anchoring proteins, SdhC and SdhD.</text>
</comment>
<feature type="transmembrane region" description="Helical" evidence="16">
    <location>
        <begin position="99"/>
        <end position="123"/>
    </location>
</feature>
<dbReference type="CDD" id="cd03495">
    <property type="entry name" value="SQR_TypeC_SdhD_like"/>
    <property type="match status" value="1"/>
</dbReference>
<evidence type="ECO:0000313" key="18">
    <source>
        <dbReference type="Proteomes" id="UP001215503"/>
    </source>
</evidence>
<keyword evidence="10 16" id="KW-0812">Transmembrane</keyword>
<evidence type="ECO:0000256" key="16">
    <source>
        <dbReference type="SAM" id="Phobius"/>
    </source>
</evidence>
<gene>
    <name evidence="17" type="primary">sdhD</name>
    <name evidence="17" type="ORF">P2G67_01550</name>
</gene>
<comment type="function">
    <text evidence="2">Membrane-anchoring subunit of succinate dehydrogenase (SDH).</text>
</comment>
<sequence>MSLRTPLARVRHLGSAKDGTHHWWLQRVTALALVPLLLWFVISVIGMLGADHRSMVDWVSNPVTAALLILLIIATFYHAVLGLQVVIEDYMHDRVARMAVLLLVQGLGFLLATVGVISVLSLLF</sequence>
<feature type="transmembrane region" description="Helical" evidence="16">
    <location>
        <begin position="62"/>
        <end position="87"/>
    </location>
</feature>
<evidence type="ECO:0000256" key="1">
    <source>
        <dbReference type="ARBA" id="ARBA00001971"/>
    </source>
</evidence>
<dbReference type="NCBIfam" id="TIGR02968">
    <property type="entry name" value="succ_dehyd_anc"/>
    <property type="match status" value="1"/>
</dbReference>
<evidence type="ECO:0000256" key="5">
    <source>
        <dbReference type="ARBA" id="ARBA00011558"/>
    </source>
</evidence>
<keyword evidence="15 16" id="KW-0472">Membrane</keyword>
<organism evidence="17 18">
    <name type="scientific">Aquibaculum arenosum</name>
    <dbReference type="NCBI Taxonomy" id="3032591"/>
    <lineage>
        <taxon>Bacteria</taxon>
        <taxon>Pseudomonadati</taxon>
        <taxon>Pseudomonadota</taxon>
        <taxon>Alphaproteobacteria</taxon>
        <taxon>Rhodospirillales</taxon>
        <taxon>Rhodovibrionaceae</taxon>
        <taxon>Aquibaculum</taxon>
    </lineage>
</organism>
<comment type="pathway">
    <text evidence="4">Carbohydrate metabolism; tricarboxylic acid cycle.</text>
</comment>
<keyword evidence="14" id="KW-0408">Iron</keyword>
<protein>
    <recommendedName>
        <fullName evidence="6">Succinate dehydrogenase hydrophobic membrane anchor subunit</fullName>
    </recommendedName>
</protein>
<comment type="cofactor">
    <cofactor evidence="1">
        <name>heme</name>
        <dbReference type="ChEBI" id="CHEBI:30413"/>
    </cofactor>
</comment>
<evidence type="ECO:0000256" key="4">
    <source>
        <dbReference type="ARBA" id="ARBA00005163"/>
    </source>
</evidence>
<evidence type="ECO:0000256" key="14">
    <source>
        <dbReference type="ARBA" id="ARBA00023004"/>
    </source>
</evidence>
<keyword evidence="7" id="KW-0813">Transport</keyword>
<feature type="transmembrane region" description="Helical" evidence="16">
    <location>
        <begin position="30"/>
        <end position="50"/>
    </location>
</feature>
<evidence type="ECO:0000256" key="2">
    <source>
        <dbReference type="ARBA" id="ARBA00004050"/>
    </source>
</evidence>
<dbReference type="InterPro" id="IPR000701">
    <property type="entry name" value="SuccDH_FuR_B_TM-su"/>
</dbReference>
<dbReference type="InterPro" id="IPR034804">
    <property type="entry name" value="SQR/QFR_C/D"/>
</dbReference>
<dbReference type="EMBL" id="JARHUD010000001">
    <property type="protein sequence ID" value="MDF2094657.1"/>
    <property type="molecule type" value="Genomic_DNA"/>
</dbReference>
<dbReference type="RefSeq" id="WP_275819325.1">
    <property type="nucleotide sequence ID" value="NZ_JARHUD010000001.1"/>
</dbReference>
<evidence type="ECO:0000256" key="6">
    <source>
        <dbReference type="ARBA" id="ARBA00019425"/>
    </source>
</evidence>
<reference evidence="17 18" key="1">
    <citation type="submission" date="2023-03" db="EMBL/GenBank/DDBJ databases">
        <title>Fodinicurvata sp. CAU 1616 isolated from sea sendiment.</title>
        <authorList>
            <person name="Kim W."/>
        </authorList>
    </citation>
    <scope>NUCLEOTIDE SEQUENCE [LARGE SCALE GENOMIC DNA]</scope>
    <source>
        <strain evidence="17 18">CAU 1616</strain>
    </source>
</reference>
<evidence type="ECO:0000256" key="11">
    <source>
        <dbReference type="ARBA" id="ARBA00022723"/>
    </source>
</evidence>
<evidence type="ECO:0000256" key="15">
    <source>
        <dbReference type="ARBA" id="ARBA00023136"/>
    </source>
</evidence>
<keyword evidence="18" id="KW-1185">Reference proteome</keyword>
<evidence type="ECO:0000313" key="17">
    <source>
        <dbReference type="EMBL" id="MDF2094657.1"/>
    </source>
</evidence>
<evidence type="ECO:0000256" key="13">
    <source>
        <dbReference type="ARBA" id="ARBA00022989"/>
    </source>
</evidence>
<evidence type="ECO:0000256" key="10">
    <source>
        <dbReference type="ARBA" id="ARBA00022692"/>
    </source>
</evidence>
<dbReference type="Pfam" id="PF01127">
    <property type="entry name" value="Sdh_cyt"/>
    <property type="match status" value="1"/>
</dbReference>
<evidence type="ECO:0000256" key="7">
    <source>
        <dbReference type="ARBA" id="ARBA00022448"/>
    </source>
</evidence>
<comment type="subcellular location">
    <subcellularLocation>
        <location evidence="3">Membrane</location>
        <topology evidence="3">Multi-pass membrane protein</topology>
    </subcellularLocation>
</comment>
<evidence type="ECO:0000256" key="12">
    <source>
        <dbReference type="ARBA" id="ARBA00022982"/>
    </source>
</evidence>
<keyword evidence="12" id="KW-0249">Electron transport</keyword>
<keyword evidence="9" id="KW-0349">Heme</keyword>
<keyword evidence="8" id="KW-0816">Tricarboxylic acid cycle</keyword>
<evidence type="ECO:0000256" key="9">
    <source>
        <dbReference type="ARBA" id="ARBA00022617"/>
    </source>
</evidence>
<keyword evidence="13 16" id="KW-1133">Transmembrane helix</keyword>
<name>A0ABT5YID0_9PROT</name>